<dbReference type="OrthoDB" id="9802352at2"/>
<accession>A0A157RA40</accession>
<dbReference type="InterPro" id="IPR027417">
    <property type="entry name" value="P-loop_NTPase"/>
</dbReference>
<feature type="region of interest" description="Disordered" evidence="1">
    <location>
        <begin position="439"/>
        <end position="464"/>
    </location>
</feature>
<dbReference type="AlphaFoldDB" id="A0A157RA40"/>
<protein>
    <submittedName>
        <fullName evidence="3">ATPase family associated with various cellular activities (AAA)</fullName>
    </submittedName>
</protein>
<dbReference type="GO" id="GO:0016887">
    <property type="term" value="F:ATP hydrolysis activity"/>
    <property type="evidence" value="ECO:0007669"/>
    <property type="project" value="InterPro"/>
</dbReference>
<sequence length="477" mass="52057">MAECAATDPGSKGDGDGTVSALGGAELARVLDVELNWLARVLDTAVRLHFGQPCDVEDVTEIPAPGFGDDSTEYAQILRRVMPSFDERLVLILALAPYLRPQLLDLLLLRNERTGRGFTEFGGMVDGPHAGFWPTFETAAFLVGGTLCLQRRLHLARLMDPAHPLQRDQLLHSIVQAPAQNGFAAPLRAGSGLLSRLLPGMTPDDALPGALACRRMTTSLDWGDLVLPQDTREDVQELLAWIRNADALRGMGKLARHIGPGCRSFFHGQRGTGKSLTAALLGKVMGQVVYRVDTRQAISEVSEAAEASVARLFDDASRHRWILYFDEADALFREPGGLRLASHGECGTSAAANRGFPWGGHPRIASGRWGRRRFCASVSNLHPFSDAGPRTAPGLVAQRFLSVPVTGRRRRLHGHRNRLRPDRRRDCRRVAPRVVGIDPAGRRDSAARGHRRGHTAPSFAGAVSSRRPGRFSLICCR</sequence>
<evidence type="ECO:0000313" key="3">
    <source>
        <dbReference type="EMBL" id="SAI54807.1"/>
    </source>
</evidence>
<dbReference type="EMBL" id="FKBS01000029">
    <property type="protein sequence ID" value="SAI54807.1"/>
    <property type="molecule type" value="Genomic_DNA"/>
</dbReference>
<name>A0A157RA40_9BORD</name>
<dbReference type="GO" id="GO:0005524">
    <property type="term" value="F:ATP binding"/>
    <property type="evidence" value="ECO:0007669"/>
    <property type="project" value="InterPro"/>
</dbReference>
<dbReference type="Gene3D" id="3.40.50.300">
    <property type="entry name" value="P-loop containing nucleotide triphosphate hydrolases"/>
    <property type="match status" value="1"/>
</dbReference>
<dbReference type="Proteomes" id="UP000077037">
    <property type="component" value="Unassembled WGS sequence"/>
</dbReference>
<proteinExistence type="predicted"/>
<dbReference type="Pfam" id="PF00004">
    <property type="entry name" value="AAA"/>
    <property type="match status" value="1"/>
</dbReference>
<evidence type="ECO:0000256" key="1">
    <source>
        <dbReference type="SAM" id="MobiDB-lite"/>
    </source>
</evidence>
<feature type="domain" description="ATPase AAA-type core" evidence="2">
    <location>
        <begin position="266"/>
        <end position="334"/>
    </location>
</feature>
<reference evidence="3 4" key="1">
    <citation type="submission" date="2016-03" db="EMBL/GenBank/DDBJ databases">
        <authorList>
            <consortium name="Pathogen Informatics"/>
        </authorList>
    </citation>
    <scope>NUCLEOTIDE SEQUENCE [LARGE SCALE GENOMIC DNA]</scope>
    <source>
        <strain evidence="3 4">NCTC13364</strain>
    </source>
</reference>
<dbReference type="InterPro" id="IPR003959">
    <property type="entry name" value="ATPase_AAA_core"/>
</dbReference>
<evidence type="ECO:0000259" key="2">
    <source>
        <dbReference type="Pfam" id="PF00004"/>
    </source>
</evidence>
<dbReference type="SUPFAM" id="SSF52540">
    <property type="entry name" value="P-loop containing nucleoside triphosphate hydrolases"/>
    <property type="match status" value="1"/>
</dbReference>
<evidence type="ECO:0000313" key="4">
    <source>
        <dbReference type="Proteomes" id="UP000077037"/>
    </source>
</evidence>
<organism evidence="3 4">
    <name type="scientific">Bordetella ansorpii</name>
    <dbReference type="NCBI Taxonomy" id="288768"/>
    <lineage>
        <taxon>Bacteria</taxon>
        <taxon>Pseudomonadati</taxon>
        <taxon>Pseudomonadota</taxon>
        <taxon>Betaproteobacteria</taxon>
        <taxon>Burkholderiales</taxon>
        <taxon>Alcaligenaceae</taxon>
        <taxon>Bordetella</taxon>
    </lineage>
</organism>
<gene>
    <name evidence="3" type="ORF">SAMEA1982600_04543</name>
</gene>